<evidence type="ECO:0000256" key="1">
    <source>
        <dbReference type="SAM" id="MobiDB-lite"/>
    </source>
</evidence>
<dbReference type="InterPro" id="IPR047654">
    <property type="entry name" value="IS1634_transpos"/>
</dbReference>
<dbReference type="RefSeq" id="WP_283401200.1">
    <property type="nucleotide sequence ID" value="NZ_OX458932.1"/>
</dbReference>
<sequence>MYLQEVRTRQKGKIYRSYIVRESYRVGKQVKTRRIANVTRLPEEAREVLAAALQKKRLVPVEGLEVQEALDYGGLAVLEEAWGRFGLDEVFARVGSERKRRLLKAMIFGRILFPSSKLVLREEARGTLLAKACGLEEKDLDEDELYRAMDELNGCWSGIEKKLYQGSQPQGASLVLYDLSSVYFEGEGPEGLAQYGYSRDHRQDRRQVLLAVATDGRGIPFHVEVLRGNRADRTTLTGLLVTLRRRFGIQEATFVFDGGMRSWWNLEILTGMELEYVTWSTRAKLLEILSRLPEDRQLWLTDRTRVLEIEQEGVRYVIAGGEWRAQRDRERRQSRIAQAEEVLRQITKAARRQVNPVNLGSRVGRALQRLQAHKYFQYGVDASGRFWWKLDQERVKEEEAKGGWYLLETNLPATKASGQAVLTHYKQLDVVEAAFSELKSYLEDHPVYHWRPDPSPQPCKDLLPGLLDECAARSRMGGQGLYRRGAQGASASSDDPLGQTLPKRTTADRALLSDSPRVECLAAKDRSAFPLRFSSQVGNVGRTKNLFRSVAIIYDATLRKIG</sequence>
<proteinExistence type="predicted"/>
<evidence type="ECO:0000259" key="2">
    <source>
        <dbReference type="Pfam" id="PF01609"/>
    </source>
</evidence>
<gene>
    <name evidence="3" type="ORF">MFUM_0484</name>
</gene>
<protein>
    <submittedName>
        <fullName evidence="3">Transposase</fullName>
    </submittedName>
</protein>
<accession>A0ABM9IB38</accession>
<dbReference type="Pfam" id="PF01609">
    <property type="entry name" value="DDE_Tnp_1"/>
    <property type="match status" value="1"/>
</dbReference>
<evidence type="ECO:0000313" key="3">
    <source>
        <dbReference type="EMBL" id="CAI9084874.1"/>
    </source>
</evidence>
<organism evidence="3 4">
    <name type="scientific">Candidatus Methylacidiphilum fumarolicum</name>
    <dbReference type="NCBI Taxonomy" id="591154"/>
    <lineage>
        <taxon>Bacteria</taxon>
        <taxon>Pseudomonadati</taxon>
        <taxon>Verrucomicrobiota</taxon>
        <taxon>Methylacidiphilae</taxon>
        <taxon>Methylacidiphilales</taxon>
        <taxon>Methylacidiphilaceae</taxon>
        <taxon>Methylacidiphilum (ex Ratnadevi et al. 2023)</taxon>
    </lineage>
</organism>
<evidence type="ECO:0000313" key="4">
    <source>
        <dbReference type="Proteomes" id="UP001161497"/>
    </source>
</evidence>
<name>A0ABM9IB38_9BACT</name>
<dbReference type="InterPro" id="IPR002559">
    <property type="entry name" value="Transposase_11"/>
</dbReference>
<keyword evidence="4" id="KW-1185">Reference proteome</keyword>
<dbReference type="Proteomes" id="UP001161497">
    <property type="component" value="Chromosome"/>
</dbReference>
<dbReference type="PANTHER" id="PTHR34614">
    <property type="match status" value="1"/>
</dbReference>
<feature type="region of interest" description="Disordered" evidence="1">
    <location>
        <begin position="482"/>
        <end position="509"/>
    </location>
</feature>
<reference evidence="3" key="1">
    <citation type="submission" date="2023-03" db="EMBL/GenBank/DDBJ databases">
        <authorList>
            <person name="Cremers G."/>
            <person name="Picone N."/>
        </authorList>
    </citation>
    <scope>NUCLEOTIDE SEQUENCE</scope>
    <source>
        <strain evidence="3">Sample_alias</strain>
    </source>
</reference>
<dbReference type="EMBL" id="OX458932">
    <property type="protein sequence ID" value="CAI9084874.1"/>
    <property type="molecule type" value="Genomic_DNA"/>
</dbReference>
<feature type="domain" description="Transposase IS4-like" evidence="2">
    <location>
        <begin position="172"/>
        <end position="443"/>
    </location>
</feature>
<dbReference type="NCBIfam" id="NF033559">
    <property type="entry name" value="transpos_IS1634"/>
    <property type="match status" value="1"/>
</dbReference>
<dbReference type="PANTHER" id="PTHR34614:SF2">
    <property type="entry name" value="TRANSPOSASE IS4-LIKE DOMAIN-CONTAINING PROTEIN"/>
    <property type="match status" value="1"/>
</dbReference>